<feature type="transmembrane region" description="Helical" evidence="12">
    <location>
        <begin position="206"/>
        <end position="226"/>
    </location>
</feature>
<feature type="transmembrane region" description="Helical" evidence="12">
    <location>
        <begin position="299"/>
        <end position="321"/>
    </location>
</feature>
<name>A0A6C1KH77_XANAU</name>
<protein>
    <recommendedName>
        <fullName evidence="12">Heme A synthase</fullName>
        <shortName evidence="12">HAS</shortName>
        <ecNumber evidence="12">1.17.99.9</ecNumber>
    </recommendedName>
    <alternativeName>
        <fullName evidence="12">Cytochrome aa3-controlling protein</fullName>
    </alternativeName>
</protein>
<evidence type="ECO:0000256" key="9">
    <source>
        <dbReference type="ARBA" id="ARBA00023136"/>
    </source>
</evidence>
<evidence type="ECO:0000256" key="10">
    <source>
        <dbReference type="ARBA" id="ARBA00044501"/>
    </source>
</evidence>
<comment type="caution">
    <text evidence="13">The sequence shown here is derived from an EMBL/GenBank/DDBJ whole genome shotgun (WGS) entry which is preliminary data.</text>
</comment>
<evidence type="ECO:0000256" key="12">
    <source>
        <dbReference type="HAMAP-Rule" id="MF_01665"/>
    </source>
</evidence>
<comment type="cofactor">
    <cofactor evidence="1 12">
        <name>heme b</name>
        <dbReference type="ChEBI" id="CHEBI:60344"/>
    </cofactor>
</comment>
<dbReference type="OrthoDB" id="9793156at2"/>
<keyword evidence="6 12" id="KW-0560">Oxidoreductase</keyword>
<dbReference type="PANTHER" id="PTHR23289">
    <property type="entry name" value="CYTOCHROME C OXIDASE ASSEMBLY PROTEIN COX15"/>
    <property type="match status" value="1"/>
</dbReference>
<evidence type="ECO:0000256" key="3">
    <source>
        <dbReference type="ARBA" id="ARBA00022692"/>
    </source>
</evidence>
<dbReference type="GO" id="GO:0120547">
    <property type="term" value="F:heme A synthase activity"/>
    <property type="evidence" value="ECO:0007669"/>
    <property type="project" value="UniProtKB-EC"/>
</dbReference>
<evidence type="ECO:0000256" key="7">
    <source>
        <dbReference type="ARBA" id="ARBA00023004"/>
    </source>
</evidence>
<comment type="similarity">
    <text evidence="12">Belongs to the COX15/CtaA family. Type 2 subfamily.</text>
</comment>
<keyword evidence="5 12" id="KW-1133">Transmembrane helix</keyword>
<feature type="binding site" description="axial binding residue" evidence="12">
    <location>
        <position position="329"/>
    </location>
    <ligand>
        <name>heme</name>
        <dbReference type="ChEBI" id="CHEBI:30413"/>
    </ligand>
    <ligandPart>
        <name>Fe</name>
        <dbReference type="ChEBI" id="CHEBI:18248"/>
    </ligandPart>
</feature>
<feature type="transmembrane region" description="Helical" evidence="12">
    <location>
        <begin position="21"/>
        <end position="41"/>
    </location>
</feature>
<keyword evidence="9 12" id="KW-0472">Membrane</keyword>
<dbReference type="GO" id="GO:0006784">
    <property type="term" value="P:heme A biosynthetic process"/>
    <property type="evidence" value="ECO:0007669"/>
    <property type="project" value="UniProtKB-UniRule"/>
</dbReference>
<dbReference type="InterPro" id="IPR003780">
    <property type="entry name" value="COX15/CtaA_fam"/>
</dbReference>
<dbReference type="EMBL" id="VAUP01000015">
    <property type="protein sequence ID" value="TLX43639.1"/>
    <property type="molecule type" value="Genomic_DNA"/>
</dbReference>
<evidence type="ECO:0000256" key="11">
    <source>
        <dbReference type="ARBA" id="ARBA00048044"/>
    </source>
</evidence>
<keyword evidence="8 12" id="KW-0350">Heme biosynthesis</keyword>
<dbReference type="RefSeq" id="WP_138398552.1">
    <property type="nucleotide sequence ID" value="NZ_JBAFVI010000001.1"/>
</dbReference>
<feature type="transmembrane region" description="Helical" evidence="12">
    <location>
        <begin position="167"/>
        <end position="186"/>
    </location>
</feature>
<comment type="subunit">
    <text evidence="12">Interacts with CtaB.</text>
</comment>
<feature type="transmembrane region" description="Helical" evidence="12">
    <location>
        <begin position="136"/>
        <end position="155"/>
    </location>
</feature>
<proteinExistence type="inferred from homology"/>
<feature type="transmembrane region" description="Helical" evidence="12">
    <location>
        <begin position="268"/>
        <end position="287"/>
    </location>
</feature>
<evidence type="ECO:0000256" key="4">
    <source>
        <dbReference type="ARBA" id="ARBA00022723"/>
    </source>
</evidence>
<gene>
    <name evidence="12" type="primary">ctaA</name>
    <name evidence="13" type="ORF">FBQ73_05845</name>
</gene>
<evidence type="ECO:0000256" key="2">
    <source>
        <dbReference type="ARBA" id="ARBA00004141"/>
    </source>
</evidence>
<keyword evidence="7 12" id="KW-0408">Iron</keyword>
<dbReference type="Proteomes" id="UP000305131">
    <property type="component" value="Unassembled WGS sequence"/>
</dbReference>
<feature type="transmembrane region" description="Helical" evidence="12">
    <location>
        <begin position="106"/>
        <end position="124"/>
    </location>
</feature>
<dbReference type="InterPro" id="IPR023754">
    <property type="entry name" value="HemeA_Synthase_type2"/>
</dbReference>
<organism evidence="13 14">
    <name type="scientific">Xanthobacter autotrophicus</name>
    <dbReference type="NCBI Taxonomy" id="280"/>
    <lineage>
        <taxon>Bacteria</taxon>
        <taxon>Pseudomonadati</taxon>
        <taxon>Pseudomonadota</taxon>
        <taxon>Alphaproteobacteria</taxon>
        <taxon>Hyphomicrobiales</taxon>
        <taxon>Xanthobacteraceae</taxon>
        <taxon>Xanthobacter</taxon>
    </lineage>
</organism>
<keyword evidence="3 12" id="KW-0812">Transmembrane</keyword>
<dbReference type="AlphaFoldDB" id="A0A6C1KH77"/>
<comment type="function">
    <text evidence="12">Catalyzes the conversion of heme O to heme A by two successive hydroxylations of the methyl group at C8. The first hydroxylation forms heme I, the second hydroxylation results in an unstable dihydroxymethyl group, which spontaneously dehydrates, resulting in the formyl group of heme A.</text>
</comment>
<dbReference type="EC" id="1.17.99.9" evidence="12"/>
<accession>A0A6C1KH77</accession>
<reference evidence="13 14" key="1">
    <citation type="submission" date="2019-05" db="EMBL/GenBank/DDBJ databases">
        <authorList>
            <person name="Zhou X."/>
        </authorList>
    </citation>
    <scope>NUCLEOTIDE SEQUENCE [LARGE SCALE GENOMIC DNA]</scope>
    <source>
        <strain evidence="13 14">DSM 432</strain>
    </source>
</reference>
<keyword evidence="4 12" id="KW-0479">Metal-binding</keyword>
<keyword evidence="12" id="KW-1003">Cell membrane</keyword>
<sequence length="363" mass="39623">MPHVEAIPLSRDRRGPGRAAVRLWLYAVAILIIAMVVVGGATRLTESGLSITEWKPVTGALPPLSQADWQAEFDKYRAIPQYEILNKGMGLEAFKRIYWWEWGHRLLGRVIGFAFLLPFLWFAWRGVLRGRLLAKCLALFVLGGLQGAVGWWMVASGLTARVSVSQYRLAVHLTLACIILSAIVAVARSLSPEPRQVASGRLRATAWALVVLVLVQIFAGGLVAGLDAGMAYNTWPLMDGHLIPPAAQLAAAEPFWRNLFENALTVQFNHRMIAYALWTLALLHALDTRRVGGVMVQRAWVLFALITAQASLGILTLIHQVPIDLALAHQFGATLVLVVATLHLGGLSGPVEPAAPKLRLVKG</sequence>
<dbReference type="Pfam" id="PF02628">
    <property type="entry name" value="COX15-CtaA"/>
    <property type="match status" value="1"/>
</dbReference>
<comment type="catalytic activity">
    <reaction evidence="11">
        <text>Fe(II)-heme o + 2 A + H2O = Fe(II)-heme a + 2 AH2</text>
        <dbReference type="Rhea" id="RHEA:63388"/>
        <dbReference type="ChEBI" id="CHEBI:13193"/>
        <dbReference type="ChEBI" id="CHEBI:15377"/>
        <dbReference type="ChEBI" id="CHEBI:17499"/>
        <dbReference type="ChEBI" id="CHEBI:60530"/>
        <dbReference type="ChEBI" id="CHEBI:61715"/>
        <dbReference type="EC" id="1.17.99.9"/>
    </reaction>
    <physiologicalReaction direction="left-to-right" evidence="11">
        <dbReference type="Rhea" id="RHEA:63389"/>
    </physiologicalReaction>
</comment>
<dbReference type="GeneID" id="95772982"/>
<feature type="binding site" description="axial binding residue" evidence="12">
    <location>
        <position position="270"/>
    </location>
    <ligand>
        <name>heme</name>
        <dbReference type="ChEBI" id="CHEBI:30413"/>
    </ligand>
    <ligandPart>
        <name>Fe</name>
        <dbReference type="ChEBI" id="CHEBI:18248"/>
    </ligandPart>
</feature>
<dbReference type="HAMAP" id="MF_01665">
    <property type="entry name" value="HemeA_synth_type2"/>
    <property type="match status" value="1"/>
</dbReference>
<dbReference type="PANTHER" id="PTHR23289:SF2">
    <property type="entry name" value="CYTOCHROME C OXIDASE ASSEMBLY PROTEIN COX15 HOMOLOG"/>
    <property type="match status" value="1"/>
</dbReference>
<feature type="transmembrane region" description="Helical" evidence="12">
    <location>
        <begin position="327"/>
        <end position="347"/>
    </location>
</feature>
<evidence type="ECO:0000256" key="6">
    <source>
        <dbReference type="ARBA" id="ARBA00023002"/>
    </source>
</evidence>
<evidence type="ECO:0000256" key="5">
    <source>
        <dbReference type="ARBA" id="ARBA00022989"/>
    </source>
</evidence>
<comment type="subcellular location">
    <subcellularLocation>
        <location evidence="12">Cell membrane</location>
        <topology evidence="12">Multi-pass membrane protein</topology>
    </subcellularLocation>
    <subcellularLocation>
        <location evidence="2">Membrane</location>
        <topology evidence="2">Multi-pass membrane protein</topology>
    </subcellularLocation>
</comment>
<evidence type="ECO:0000256" key="8">
    <source>
        <dbReference type="ARBA" id="ARBA00023133"/>
    </source>
</evidence>
<dbReference type="UniPathway" id="UPA00269">
    <property type="reaction ID" value="UER00713"/>
</dbReference>
<dbReference type="GO" id="GO:0005886">
    <property type="term" value="C:plasma membrane"/>
    <property type="evidence" value="ECO:0007669"/>
    <property type="project" value="UniProtKB-SubCell"/>
</dbReference>
<evidence type="ECO:0000256" key="1">
    <source>
        <dbReference type="ARBA" id="ARBA00001970"/>
    </source>
</evidence>
<evidence type="ECO:0000313" key="14">
    <source>
        <dbReference type="Proteomes" id="UP000305131"/>
    </source>
</evidence>
<comment type="pathway">
    <text evidence="10 12">Porphyrin-containing compound metabolism; heme A biosynthesis; heme A from heme O: step 1/1.</text>
</comment>
<dbReference type="GO" id="GO:0046872">
    <property type="term" value="F:metal ion binding"/>
    <property type="evidence" value="ECO:0007669"/>
    <property type="project" value="UniProtKB-KW"/>
</dbReference>
<evidence type="ECO:0000313" key="13">
    <source>
        <dbReference type="EMBL" id="TLX43639.1"/>
    </source>
</evidence>